<evidence type="ECO:0000313" key="1">
    <source>
        <dbReference type="EMBL" id="SDQ20998.1"/>
    </source>
</evidence>
<proteinExistence type="predicted"/>
<dbReference type="OrthoDB" id="331868at2"/>
<organism evidence="1 2">
    <name type="scientific">Paraburkholderia fungorum</name>
    <dbReference type="NCBI Taxonomy" id="134537"/>
    <lineage>
        <taxon>Bacteria</taxon>
        <taxon>Pseudomonadati</taxon>
        <taxon>Pseudomonadota</taxon>
        <taxon>Betaproteobacteria</taxon>
        <taxon>Burkholderiales</taxon>
        <taxon>Burkholderiaceae</taxon>
        <taxon>Paraburkholderia</taxon>
    </lineage>
</organism>
<dbReference type="EMBL" id="FNKP01000001">
    <property type="protein sequence ID" value="SDQ20998.1"/>
    <property type="molecule type" value="Genomic_DNA"/>
</dbReference>
<dbReference type="RefSeq" id="WP_074762697.1">
    <property type="nucleotide sequence ID" value="NZ_FNKP01000001.1"/>
</dbReference>
<sequence length="78" mass="8243">MKPSASRSESSVRCPRCGNSFDCGRHAQPFDCWCREMLSLPADRLDPAIKCVCPECLAAEIAKAAAQSGPGTGSNEGL</sequence>
<gene>
    <name evidence="1" type="ORF">SAMN05443245_0384</name>
</gene>
<keyword evidence="2" id="KW-1185">Reference proteome</keyword>
<dbReference type="AlphaFoldDB" id="A0A1H0Z0V9"/>
<protein>
    <submittedName>
        <fullName evidence="1">Cysteine-rich CWC</fullName>
    </submittedName>
</protein>
<accession>A0A1H0Z0V9</accession>
<dbReference type="Proteomes" id="UP000183487">
    <property type="component" value="Unassembled WGS sequence"/>
</dbReference>
<evidence type="ECO:0000313" key="2">
    <source>
        <dbReference type="Proteomes" id="UP000183487"/>
    </source>
</evidence>
<reference evidence="2" key="1">
    <citation type="submission" date="2016-10" db="EMBL/GenBank/DDBJ databases">
        <authorList>
            <person name="Varghese N."/>
            <person name="Submissions S."/>
        </authorList>
    </citation>
    <scope>NUCLEOTIDE SEQUENCE [LARGE SCALE GENOMIC DNA]</scope>
    <source>
        <strain evidence="2">GAS106B</strain>
    </source>
</reference>
<name>A0A1H0Z0V9_9BURK</name>
<dbReference type="InterPro" id="IPR032720">
    <property type="entry name" value="Cys_rich_CWC"/>
</dbReference>
<dbReference type="Pfam" id="PF14375">
    <property type="entry name" value="Cys_rich_CWC"/>
    <property type="match status" value="1"/>
</dbReference>